<dbReference type="InterPro" id="IPR001806">
    <property type="entry name" value="Small_GTPase"/>
</dbReference>
<dbReference type="Pfam" id="PF13499">
    <property type="entry name" value="EF-hand_7"/>
    <property type="match status" value="1"/>
</dbReference>
<evidence type="ECO:0000313" key="8">
    <source>
        <dbReference type="Proteomes" id="UP000272942"/>
    </source>
</evidence>
<dbReference type="InterPro" id="IPR005225">
    <property type="entry name" value="Small_GTP-bd"/>
</dbReference>
<protein>
    <submittedName>
        <fullName evidence="9">EF-hand domain-containing protein</fullName>
    </submittedName>
</protein>
<dbReference type="GO" id="GO:0005509">
    <property type="term" value="F:calcium ion binding"/>
    <property type="evidence" value="ECO:0007669"/>
    <property type="project" value="InterPro"/>
</dbReference>
<keyword evidence="2" id="KW-0106">Calcium</keyword>
<dbReference type="InterPro" id="IPR002048">
    <property type="entry name" value="EF_hand_dom"/>
</dbReference>
<dbReference type="FunFam" id="3.40.50.300:FF:001447">
    <property type="entry name" value="Ras-related protein Rab-1B"/>
    <property type="match status" value="1"/>
</dbReference>
<dbReference type="InterPro" id="IPR027417">
    <property type="entry name" value="P-loop_NTPase"/>
</dbReference>
<sequence>MSGAENRRQSNVSSSGSSGGNPVRRGYSRTSSADSIFEDASIKANHLFARLDEERKGYLDVSMLAKACESRLNESQLSELIKQMDHDGDGRVNVDDFRRCLKSIARRNSVIRASLRATTTAARPPVTAQNSNSSTSSDSNRSRLNSDDATSSEVEERGTLSKAIRRTSGVFKPIRSRERNKDRLISRLTSNVSQCRHSSGGLRQLSTSVPELNSVDDCLGALQCQEHIYELYHLLLSENPSLSRMYESVLGDIVDFIQKSKLAQARIEQQIESERSQHKADMLRLSEELDQQVQMAEETARIRERELALAEFQSQLEARSEKIKQLVERLKQLEERKAFWIIRIASTFLADPEVEKSVLHGGHPDIAGRFGNVYMALPLRQQNNLATDVVQSQELIDSRLENLQNEVRQLRFEKTRLEDILTSTRSQLYQTRTELATMRQTFNEKSRELDNHIATFVEVVKENANLKRQLCLLQEVNRELCDANDGLCAVLESSGEEVTNCSNLREANTACALIFSNFRQLLTEYQSPLPMEHAHHLISEEMIESAAKVRRSNSVPCPESRLQNQVNISEQPVLMKSPPPFVRSKRRVPVSLTSKQQQPKSLDCSSLLPETGLESLHEDSGLSSLRDAPEFESEMEVDSPVGLIHCSKVVKLARTDEKHAEHVDVANSAIVGINLTPAEDTVSSFSANSSLVRTSSTPRVARRRLAVPTTLNTKSPSSVTVGTSTPEYPMSFTGTMDEKMRIFRVMLAGDSDVGKTSFLIRLCDNVFTGTSVSTIGIDMKMRSMEVDGRSAMLQLWDTAGQEREKQNVLEMLKQPDAAQSSVAKSLGISQNSVYSVVSHRIVKFLNAGASEERCHLKANEKFKAVNEATFACFTAVSEKHGEFPMEESIVRKNAIQLA</sequence>
<feature type="region of interest" description="Disordered" evidence="5">
    <location>
        <begin position="1"/>
        <end position="30"/>
    </location>
</feature>
<evidence type="ECO:0000313" key="7">
    <source>
        <dbReference type="EMBL" id="VDP65652.1"/>
    </source>
</evidence>
<dbReference type="Gene3D" id="3.40.50.300">
    <property type="entry name" value="P-loop containing nucleotide triphosphate hydrolases"/>
    <property type="match status" value="1"/>
</dbReference>
<evidence type="ECO:0000256" key="1">
    <source>
        <dbReference type="ARBA" id="ARBA00022741"/>
    </source>
</evidence>
<feature type="coiled-coil region" evidence="4">
    <location>
        <begin position="268"/>
        <end position="343"/>
    </location>
</feature>
<evidence type="ECO:0000256" key="3">
    <source>
        <dbReference type="ARBA" id="ARBA00023134"/>
    </source>
</evidence>
<name>A0A183A5D6_9TREM</name>
<dbReference type="SMART" id="SM00054">
    <property type="entry name" value="EFh"/>
    <property type="match status" value="1"/>
</dbReference>
<dbReference type="PROSITE" id="PS50222">
    <property type="entry name" value="EF_HAND_2"/>
    <property type="match status" value="1"/>
</dbReference>
<reference evidence="7 8" key="2">
    <citation type="submission" date="2018-11" db="EMBL/GenBank/DDBJ databases">
        <authorList>
            <consortium name="Pathogen Informatics"/>
        </authorList>
    </citation>
    <scope>NUCLEOTIDE SEQUENCE [LARGE SCALE GENOMIC DNA]</scope>
    <source>
        <strain evidence="7 8">Egypt</strain>
    </source>
</reference>
<dbReference type="PROSITE" id="PS51419">
    <property type="entry name" value="RAB"/>
    <property type="match status" value="1"/>
</dbReference>
<organism evidence="9">
    <name type="scientific">Echinostoma caproni</name>
    <dbReference type="NCBI Taxonomy" id="27848"/>
    <lineage>
        <taxon>Eukaryota</taxon>
        <taxon>Metazoa</taxon>
        <taxon>Spiralia</taxon>
        <taxon>Lophotrochozoa</taxon>
        <taxon>Platyhelminthes</taxon>
        <taxon>Trematoda</taxon>
        <taxon>Digenea</taxon>
        <taxon>Plagiorchiida</taxon>
        <taxon>Echinostomata</taxon>
        <taxon>Echinostomatoidea</taxon>
        <taxon>Echinostomatidae</taxon>
        <taxon>Echinostoma</taxon>
    </lineage>
</organism>
<dbReference type="SUPFAM" id="SSF52540">
    <property type="entry name" value="P-loop containing nucleoside triphosphate hydrolases"/>
    <property type="match status" value="1"/>
</dbReference>
<feature type="region of interest" description="Disordered" evidence="5">
    <location>
        <begin position="115"/>
        <end position="159"/>
    </location>
</feature>
<evidence type="ECO:0000313" key="9">
    <source>
        <dbReference type="WBParaSite" id="ECPE_0000217101-mRNA-1"/>
    </source>
</evidence>
<keyword evidence="3" id="KW-0342">GTP-binding</keyword>
<keyword evidence="8" id="KW-1185">Reference proteome</keyword>
<dbReference type="PRINTS" id="PR00449">
    <property type="entry name" value="RASTRNSFRMNG"/>
</dbReference>
<reference evidence="9" key="1">
    <citation type="submission" date="2016-06" db="UniProtKB">
        <authorList>
            <consortium name="WormBaseParasite"/>
        </authorList>
    </citation>
    <scope>IDENTIFICATION</scope>
</reference>
<dbReference type="OrthoDB" id="9989112at2759"/>
<evidence type="ECO:0000259" key="6">
    <source>
        <dbReference type="PROSITE" id="PS50222"/>
    </source>
</evidence>
<dbReference type="AlphaFoldDB" id="A0A183A5D6"/>
<dbReference type="PROSITE" id="PS00018">
    <property type="entry name" value="EF_HAND_1"/>
    <property type="match status" value="1"/>
</dbReference>
<dbReference type="WBParaSite" id="ECPE_0000217101-mRNA-1">
    <property type="protein sequence ID" value="ECPE_0000217101-mRNA-1"/>
    <property type="gene ID" value="ECPE_0000217101"/>
</dbReference>
<dbReference type="NCBIfam" id="TIGR00231">
    <property type="entry name" value="small_GTP"/>
    <property type="match status" value="1"/>
</dbReference>
<dbReference type="EMBL" id="UZAN01039452">
    <property type="protein sequence ID" value="VDP65652.1"/>
    <property type="molecule type" value="Genomic_DNA"/>
</dbReference>
<dbReference type="InterPro" id="IPR050227">
    <property type="entry name" value="Rab"/>
</dbReference>
<accession>A0A183A5D6</accession>
<evidence type="ECO:0000256" key="2">
    <source>
        <dbReference type="ARBA" id="ARBA00022837"/>
    </source>
</evidence>
<dbReference type="Gene3D" id="1.10.238.10">
    <property type="entry name" value="EF-hand"/>
    <property type="match status" value="1"/>
</dbReference>
<feature type="compositionally biased region" description="Polar residues" evidence="5">
    <location>
        <begin position="591"/>
        <end position="604"/>
    </location>
</feature>
<dbReference type="GO" id="GO:0003924">
    <property type="term" value="F:GTPase activity"/>
    <property type="evidence" value="ECO:0007669"/>
    <property type="project" value="InterPro"/>
</dbReference>
<dbReference type="CDD" id="cd00051">
    <property type="entry name" value="EFh"/>
    <property type="match status" value="1"/>
</dbReference>
<keyword evidence="1" id="KW-0547">Nucleotide-binding</keyword>
<feature type="compositionally biased region" description="Low complexity" evidence="5">
    <location>
        <begin position="116"/>
        <end position="139"/>
    </location>
</feature>
<dbReference type="SUPFAM" id="SSF47473">
    <property type="entry name" value="EF-hand"/>
    <property type="match status" value="1"/>
</dbReference>
<feature type="coiled-coil region" evidence="4">
    <location>
        <begin position="393"/>
        <end position="420"/>
    </location>
</feature>
<feature type="region of interest" description="Disordered" evidence="5">
    <location>
        <begin position="574"/>
        <end position="607"/>
    </location>
</feature>
<dbReference type="PANTHER" id="PTHR47977">
    <property type="entry name" value="RAS-RELATED PROTEIN RAB"/>
    <property type="match status" value="1"/>
</dbReference>
<feature type="domain" description="EF-hand" evidence="6">
    <location>
        <begin position="72"/>
        <end position="107"/>
    </location>
</feature>
<dbReference type="GO" id="GO:0005525">
    <property type="term" value="F:GTP binding"/>
    <property type="evidence" value="ECO:0007669"/>
    <property type="project" value="UniProtKB-KW"/>
</dbReference>
<proteinExistence type="predicted"/>
<dbReference type="Proteomes" id="UP000272942">
    <property type="component" value="Unassembled WGS sequence"/>
</dbReference>
<gene>
    <name evidence="7" type="ORF">ECPE_LOCUS2171</name>
</gene>
<dbReference type="InterPro" id="IPR011992">
    <property type="entry name" value="EF-hand-dom_pair"/>
</dbReference>
<dbReference type="Pfam" id="PF00071">
    <property type="entry name" value="Ras"/>
    <property type="match status" value="1"/>
</dbReference>
<evidence type="ECO:0000256" key="5">
    <source>
        <dbReference type="SAM" id="MobiDB-lite"/>
    </source>
</evidence>
<keyword evidence="4" id="KW-0175">Coiled coil</keyword>
<dbReference type="InterPro" id="IPR018247">
    <property type="entry name" value="EF_Hand_1_Ca_BS"/>
</dbReference>
<dbReference type="SMART" id="SM00175">
    <property type="entry name" value="RAB"/>
    <property type="match status" value="1"/>
</dbReference>
<feature type="compositionally biased region" description="Low complexity" evidence="5">
    <location>
        <begin position="9"/>
        <end position="25"/>
    </location>
</feature>
<evidence type="ECO:0000256" key="4">
    <source>
        <dbReference type="SAM" id="Coils"/>
    </source>
</evidence>